<feature type="compositionally biased region" description="Gly residues" evidence="5">
    <location>
        <begin position="89"/>
        <end position="100"/>
    </location>
</feature>
<dbReference type="PANTHER" id="PTHR45872:SF2">
    <property type="entry name" value="RHO GUANINE NUCLEOTIDE EXCHANGE FACTOR 2, ISOFORM D"/>
    <property type="match status" value="1"/>
</dbReference>
<name>A0AAE1HM15_9NEOP</name>
<sequence>VWKSGISKGTWELGSGMNPGSSRKWKYFVVVLLAGRWIVGDRPGKLTDKRDRSDPGLGSGEDRGRLSEAAGAGAGGAAPGAGAAAAGATSGGGAGGGLGAAAGSSPSAALANLALAGAGSPDAQGDSSPSRMLGKATKSSSINRSESYRERVSQKKQLRERRKTSDPNLSKSNDADLEGHGLAAYHSGSSSNSSLSIRSLEDPNQSVEGGGAGSAPPQWGSDAEVEPDPPDWTSGVDEEVLRSLSPREKKRQEVLNELFHTERSHVRNLKVLDLVFRRPMQDAGLLYDQQMDLVFKNLEKMLELHSVINNTFKAKRKENPVVGEVGDMLLNLFDGAAGHEFEVAAGTFCARQQISLETLKERRKKDPKLNNFLTEAEANPMCRRLQLKDILPAGMLRLTKYPLLFENLLKYTANPEDSFSPEYIKVQRALERTKEILNYVNVAVREAEDNHKLVGIQKRIDRSAFDKSDGCQEFRNLDITKHKLIHEGPLNWRIGSRQKFVDLHVLLMEEIIILLQRQDDKFILKNYNVNSGGASSNERAPTLSPIIKVSTVLVRPNAVDKKALYLVNTSHNGAQIYDLVASSSSERKVWFRRISEAAEKYKKTDNRSRRSEASNNQQDESMDTEKEKAPDDVPQSGPEDDTSVSDKLPNDELSSNIPVASGNIQGPQSTSTPKSVTGDSIVSPSFQRRNEPIRLTTEENALIEPSEVRVSQRSVLTAEPVLTPIERLRRKDEAVRQALLEKQQLVADILHVPREEFSTIAEIAAQPSHDKEASEVVLAAINQGVNLLSSVLNESLRVSEEDTVVASVGSSPRLDRRSICMPSVPIDRLIDVSSSIGTQLTQLLKMMKERDEERERLRRELQRCREQLHVMHESQRREKAESQPNTPSENEVPGAEGSSNRLSNEWSNDDSEVLEELLPRLSLAGEGETELEHDSAASVVHKEREEDDGTTDCGAAEAKSGVNEGSPH</sequence>
<dbReference type="CDD" id="cd13329">
    <property type="entry name" value="PH_RhoGEF"/>
    <property type="match status" value="1"/>
</dbReference>
<keyword evidence="4" id="KW-0175">Coiled coil</keyword>
<evidence type="ECO:0000313" key="9">
    <source>
        <dbReference type="Proteomes" id="UP001219518"/>
    </source>
</evidence>
<dbReference type="GO" id="GO:0001664">
    <property type="term" value="F:G protein-coupled receptor binding"/>
    <property type="evidence" value="ECO:0007669"/>
    <property type="project" value="TreeGrafter"/>
</dbReference>
<feature type="compositionally biased region" description="Basic and acidic residues" evidence="5">
    <location>
        <begin position="601"/>
        <end position="612"/>
    </location>
</feature>
<feature type="region of interest" description="Disordered" evidence="5">
    <location>
        <begin position="601"/>
        <end position="694"/>
    </location>
</feature>
<dbReference type="GO" id="GO:0007186">
    <property type="term" value="P:G protein-coupled receptor signaling pathway"/>
    <property type="evidence" value="ECO:0007669"/>
    <property type="project" value="TreeGrafter"/>
</dbReference>
<dbReference type="Gene3D" id="2.30.29.30">
    <property type="entry name" value="Pleckstrin-homology domain (PH domain)/Phosphotyrosine-binding domain (PTB)"/>
    <property type="match status" value="1"/>
</dbReference>
<dbReference type="Pfam" id="PF00621">
    <property type="entry name" value="RhoGEF"/>
    <property type="match status" value="1"/>
</dbReference>
<evidence type="ECO:0000259" key="7">
    <source>
        <dbReference type="PROSITE" id="PS50010"/>
    </source>
</evidence>
<protein>
    <submittedName>
        <fullName evidence="8">Rho guanine nucleotide exchange factor 12</fullName>
    </submittedName>
</protein>
<feature type="compositionally biased region" description="Basic and acidic residues" evidence="5">
    <location>
        <begin position="42"/>
        <end position="66"/>
    </location>
</feature>
<organism evidence="8 9">
    <name type="scientific">Frankliniella fusca</name>
    <dbReference type="NCBI Taxonomy" id="407009"/>
    <lineage>
        <taxon>Eukaryota</taxon>
        <taxon>Metazoa</taxon>
        <taxon>Ecdysozoa</taxon>
        <taxon>Arthropoda</taxon>
        <taxon>Hexapoda</taxon>
        <taxon>Insecta</taxon>
        <taxon>Pterygota</taxon>
        <taxon>Neoptera</taxon>
        <taxon>Paraneoptera</taxon>
        <taxon>Thysanoptera</taxon>
        <taxon>Terebrantia</taxon>
        <taxon>Thripoidea</taxon>
        <taxon>Thripidae</taxon>
        <taxon>Frankliniella</taxon>
    </lineage>
</organism>
<dbReference type="InterPro" id="IPR041020">
    <property type="entry name" value="PH_16"/>
</dbReference>
<evidence type="ECO:0000256" key="5">
    <source>
        <dbReference type="SAM" id="MobiDB-lite"/>
    </source>
</evidence>
<keyword evidence="2" id="KW-0963">Cytoplasm</keyword>
<dbReference type="PROSITE" id="PS50003">
    <property type="entry name" value="PH_DOMAIN"/>
    <property type="match status" value="1"/>
</dbReference>
<dbReference type="SUPFAM" id="SSF50729">
    <property type="entry name" value="PH domain-like"/>
    <property type="match status" value="1"/>
</dbReference>
<dbReference type="InterPro" id="IPR035899">
    <property type="entry name" value="DBL_dom_sf"/>
</dbReference>
<comment type="subcellular location">
    <subcellularLocation>
        <location evidence="1">Cytoplasm</location>
    </subcellularLocation>
</comment>
<keyword evidence="3" id="KW-0597">Phosphoprotein</keyword>
<accession>A0AAE1HM15</accession>
<dbReference type="InterPro" id="IPR000219">
    <property type="entry name" value="DH_dom"/>
</dbReference>
<feature type="domain" description="PH" evidence="6">
    <location>
        <begin position="483"/>
        <end position="599"/>
    </location>
</feature>
<evidence type="ECO:0000256" key="2">
    <source>
        <dbReference type="ARBA" id="ARBA00022490"/>
    </source>
</evidence>
<evidence type="ECO:0000256" key="4">
    <source>
        <dbReference type="ARBA" id="ARBA00023054"/>
    </source>
</evidence>
<feature type="region of interest" description="Disordered" evidence="5">
    <location>
        <begin position="42"/>
        <end position="104"/>
    </location>
</feature>
<feature type="region of interest" description="Disordered" evidence="5">
    <location>
        <begin position="869"/>
        <end position="968"/>
    </location>
</feature>
<reference evidence="8" key="2">
    <citation type="journal article" date="2023" name="BMC Genomics">
        <title>Pest status, molecular evolution, and epigenetic factors derived from the genome assembly of Frankliniella fusca, a thysanopteran phytovirus vector.</title>
        <authorList>
            <person name="Catto M.A."/>
            <person name="Labadie P.E."/>
            <person name="Jacobson A.L."/>
            <person name="Kennedy G.G."/>
            <person name="Srinivasan R."/>
            <person name="Hunt B.G."/>
        </authorList>
    </citation>
    <scope>NUCLEOTIDE SEQUENCE</scope>
    <source>
        <strain evidence="8">PL_HMW_Pooled</strain>
    </source>
</reference>
<feature type="region of interest" description="Disordered" evidence="5">
    <location>
        <begin position="117"/>
        <end position="245"/>
    </location>
</feature>
<keyword evidence="9" id="KW-1185">Reference proteome</keyword>
<feature type="domain" description="DH" evidence="7">
    <location>
        <begin position="250"/>
        <end position="443"/>
    </location>
</feature>
<feature type="compositionally biased region" description="Polar residues" evidence="5">
    <location>
        <begin position="652"/>
        <end position="687"/>
    </location>
</feature>
<evidence type="ECO:0000256" key="3">
    <source>
        <dbReference type="ARBA" id="ARBA00022553"/>
    </source>
</evidence>
<dbReference type="AlphaFoldDB" id="A0AAE1HM15"/>
<dbReference type="SMART" id="SM00325">
    <property type="entry name" value="RhoGEF"/>
    <property type="match status" value="1"/>
</dbReference>
<feature type="compositionally biased region" description="Basic and acidic residues" evidence="5">
    <location>
        <begin position="869"/>
        <end position="881"/>
    </location>
</feature>
<dbReference type="InterPro" id="IPR001849">
    <property type="entry name" value="PH_domain"/>
</dbReference>
<gene>
    <name evidence="8" type="ORF">KUF71_002108</name>
</gene>
<dbReference type="CDD" id="cd00160">
    <property type="entry name" value="RhoGEF"/>
    <property type="match status" value="1"/>
</dbReference>
<dbReference type="GO" id="GO:0005737">
    <property type="term" value="C:cytoplasm"/>
    <property type="evidence" value="ECO:0007669"/>
    <property type="project" value="UniProtKB-SubCell"/>
</dbReference>
<comment type="caution">
    <text evidence="8">The sequence shown here is derived from an EMBL/GenBank/DDBJ whole genome shotgun (WGS) entry which is preliminary data.</text>
</comment>
<dbReference type="Pfam" id="PF17838">
    <property type="entry name" value="PH_16"/>
    <property type="match status" value="1"/>
</dbReference>
<dbReference type="PROSITE" id="PS50010">
    <property type="entry name" value="DH_2"/>
    <property type="match status" value="1"/>
</dbReference>
<dbReference type="Gene3D" id="1.20.900.10">
    <property type="entry name" value="Dbl homology (DH) domain"/>
    <property type="match status" value="1"/>
</dbReference>
<feature type="compositionally biased region" description="Basic and acidic residues" evidence="5">
    <location>
        <begin position="930"/>
        <end position="944"/>
    </location>
</feature>
<dbReference type="PANTHER" id="PTHR45872">
    <property type="entry name" value="RHO GUANINE NUCLEOTIDE EXCHANGE FACTOR 2, ISOFORM D"/>
    <property type="match status" value="1"/>
</dbReference>
<evidence type="ECO:0000259" key="6">
    <source>
        <dbReference type="PROSITE" id="PS50003"/>
    </source>
</evidence>
<reference evidence="8" key="1">
    <citation type="submission" date="2021-07" db="EMBL/GenBank/DDBJ databases">
        <authorList>
            <person name="Catto M.A."/>
            <person name="Jacobson A."/>
            <person name="Kennedy G."/>
            <person name="Labadie P."/>
            <person name="Hunt B.G."/>
            <person name="Srinivasan R."/>
        </authorList>
    </citation>
    <scope>NUCLEOTIDE SEQUENCE</scope>
    <source>
        <strain evidence="8">PL_HMW_Pooled</strain>
        <tissue evidence="8">Head</tissue>
    </source>
</reference>
<feature type="compositionally biased region" description="Low complexity" evidence="5">
    <location>
        <begin position="187"/>
        <end position="198"/>
    </location>
</feature>
<proteinExistence type="predicted"/>
<feature type="compositionally biased region" description="Polar residues" evidence="5">
    <location>
        <begin position="897"/>
        <end position="906"/>
    </location>
</feature>
<dbReference type="InterPro" id="IPR011993">
    <property type="entry name" value="PH-like_dom_sf"/>
</dbReference>
<dbReference type="EMBL" id="JAHWGI010001149">
    <property type="protein sequence ID" value="KAK3923699.1"/>
    <property type="molecule type" value="Genomic_DNA"/>
</dbReference>
<evidence type="ECO:0000256" key="1">
    <source>
        <dbReference type="ARBA" id="ARBA00004496"/>
    </source>
</evidence>
<dbReference type="Proteomes" id="UP001219518">
    <property type="component" value="Unassembled WGS sequence"/>
</dbReference>
<dbReference type="SUPFAM" id="SSF48065">
    <property type="entry name" value="DBL homology domain (DH-domain)"/>
    <property type="match status" value="1"/>
</dbReference>
<evidence type="ECO:0000313" key="8">
    <source>
        <dbReference type="EMBL" id="KAK3923699.1"/>
    </source>
</evidence>
<dbReference type="GO" id="GO:0005085">
    <property type="term" value="F:guanyl-nucleotide exchange factor activity"/>
    <property type="evidence" value="ECO:0007669"/>
    <property type="project" value="InterPro"/>
</dbReference>
<dbReference type="SMART" id="SM00233">
    <property type="entry name" value="PH"/>
    <property type="match status" value="1"/>
</dbReference>
<feature type="non-terminal residue" evidence="8">
    <location>
        <position position="1"/>
    </location>
</feature>